<dbReference type="Pfam" id="PF18091">
    <property type="entry name" value="E3_UbLigase_RBR"/>
    <property type="match status" value="1"/>
</dbReference>
<evidence type="ECO:0000313" key="11">
    <source>
        <dbReference type="EMBL" id="OQV19471.1"/>
    </source>
</evidence>
<evidence type="ECO:0000256" key="6">
    <source>
        <dbReference type="ARBA" id="ARBA00022833"/>
    </source>
</evidence>
<dbReference type="GO" id="GO:1990450">
    <property type="term" value="F:linear polyubiquitin binding"/>
    <property type="evidence" value="ECO:0007669"/>
    <property type="project" value="TreeGrafter"/>
</dbReference>
<comment type="caution">
    <text evidence="11">The sequence shown here is derived from an EMBL/GenBank/DDBJ whole genome shotgun (WGS) entry which is preliminary data.</text>
</comment>
<dbReference type="CDD" id="cd20351">
    <property type="entry name" value="Rcat_RBR_HOIP"/>
    <property type="match status" value="1"/>
</dbReference>
<dbReference type="PROSITE" id="PS50089">
    <property type="entry name" value="ZF_RING_2"/>
    <property type="match status" value="1"/>
</dbReference>
<proteinExistence type="predicted"/>
<dbReference type="InterPro" id="IPR002867">
    <property type="entry name" value="IBR_dom"/>
</dbReference>
<evidence type="ECO:0000259" key="9">
    <source>
        <dbReference type="PROSITE" id="PS50089"/>
    </source>
</evidence>
<dbReference type="EMBL" id="MTYJ01000038">
    <property type="protein sequence ID" value="OQV19471.1"/>
    <property type="molecule type" value="Genomic_DNA"/>
</dbReference>
<keyword evidence="2" id="KW-0479">Metal-binding</keyword>
<evidence type="ECO:0000256" key="4">
    <source>
        <dbReference type="ARBA" id="ARBA00022771"/>
    </source>
</evidence>
<dbReference type="PANTHER" id="PTHR16004:SF2">
    <property type="entry name" value="E3 UBIQUITIN-PROTEIN LIGASE LUBEL"/>
    <property type="match status" value="1"/>
</dbReference>
<evidence type="ECO:0000256" key="2">
    <source>
        <dbReference type="ARBA" id="ARBA00022723"/>
    </source>
</evidence>
<evidence type="ECO:0000259" key="10">
    <source>
        <dbReference type="PROSITE" id="PS51873"/>
    </source>
</evidence>
<gene>
    <name evidence="11" type="ORF">BV898_06462</name>
</gene>
<dbReference type="GO" id="GO:0036435">
    <property type="term" value="F:K48-linked polyubiquitin modification-dependent protein binding"/>
    <property type="evidence" value="ECO:0007669"/>
    <property type="project" value="TreeGrafter"/>
</dbReference>
<feature type="region of interest" description="Disordered" evidence="8">
    <location>
        <begin position="40"/>
        <end position="80"/>
    </location>
</feature>
<dbReference type="Pfam" id="PF22191">
    <property type="entry name" value="IBR_1"/>
    <property type="match status" value="1"/>
</dbReference>
<dbReference type="AlphaFoldDB" id="A0A1W0WWA6"/>
<keyword evidence="6" id="KW-0862">Zinc</keyword>
<evidence type="ECO:0000256" key="5">
    <source>
        <dbReference type="ARBA" id="ARBA00022786"/>
    </source>
</evidence>
<reference evidence="12" key="1">
    <citation type="submission" date="2017-01" db="EMBL/GenBank/DDBJ databases">
        <title>Comparative genomics of anhydrobiosis in the tardigrade Hypsibius dujardini.</title>
        <authorList>
            <person name="Yoshida Y."/>
            <person name="Koutsovoulos G."/>
            <person name="Laetsch D."/>
            <person name="Stevens L."/>
            <person name="Kumar S."/>
            <person name="Horikawa D."/>
            <person name="Ishino K."/>
            <person name="Komine S."/>
            <person name="Tomita M."/>
            <person name="Blaxter M."/>
            <person name="Arakawa K."/>
        </authorList>
    </citation>
    <scope>NUCLEOTIDE SEQUENCE [LARGE SCALE GENOMIC DNA]</scope>
    <source>
        <strain evidence="12">Z151</strain>
    </source>
</reference>
<dbReference type="InterPro" id="IPR013083">
    <property type="entry name" value="Znf_RING/FYVE/PHD"/>
</dbReference>
<dbReference type="GO" id="GO:0071797">
    <property type="term" value="C:LUBAC complex"/>
    <property type="evidence" value="ECO:0007669"/>
    <property type="project" value="InterPro"/>
</dbReference>
<protein>
    <submittedName>
        <fullName evidence="11">E3 ubiquitin-protein ligase RNF31</fullName>
    </submittedName>
</protein>
<evidence type="ECO:0000256" key="1">
    <source>
        <dbReference type="ARBA" id="ARBA00022679"/>
    </source>
</evidence>
<dbReference type="Proteomes" id="UP000192578">
    <property type="component" value="Unassembled WGS sequence"/>
</dbReference>
<feature type="domain" description="RING-type" evidence="10">
    <location>
        <begin position="385"/>
        <end position="623"/>
    </location>
</feature>
<evidence type="ECO:0000256" key="3">
    <source>
        <dbReference type="ARBA" id="ARBA00022737"/>
    </source>
</evidence>
<dbReference type="PROSITE" id="PS51873">
    <property type="entry name" value="TRIAD"/>
    <property type="match status" value="1"/>
</dbReference>
<dbReference type="Pfam" id="PF01485">
    <property type="entry name" value="IBR"/>
    <property type="match status" value="1"/>
</dbReference>
<dbReference type="InterPro" id="IPR026254">
    <property type="entry name" value="RNF31-like"/>
</dbReference>
<name>A0A1W0WWA6_HYPEX</name>
<dbReference type="GO" id="GO:0097039">
    <property type="term" value="P:protein linear polyubiquitination"/>
    <property type="evidence" value="ECO:0007669"/>
    <property type="project" value="TreeGrafter"/>
</dbReference>
<keyword evidence="5" id="KW-0833">Ubl conjugation pathway</keyword>
<dbReference type="GO" id="GO:0008270">
    <property type="term" value="F:zinc ion binding"/>
    <property type="evidence" value="ECO:0007669"/>
    <property type="project" value="UniProtKB-KW"/>
</dbReference>
<evidence type="ECO:0000313" key="12">
    <source>
        <dbReference type="Proteomes" id="UP000192578"/>
    </source>
</evidence>
<accession>A0A1W0WWA6</accession>
<keyword evidence="4 7" id="KW-0863">Zinc-finger</keyword>
<dbReference type="GO" id="GO:0061630">
    <property type="term" value="F:ubiquitin protein ligase activity"/>
    <property type="evidence" value="ECO:0007669"/>
    <property type="project" value="TreeGrafter"/>
</dbReference>
<keyword evidence="1" id="KW-0808">Transferase</keyword>
<organism evidence="11 12">
    <name type="scientific">Hypsibius exemplaris</name>
    <name type="common">Freshwater tardigrade</name>
    <dbReference type="NCBI Taxonomy" id="2072580"/>
    <lineage>
        <taxon>Eukaryota</taxon>
        <taxon>Metazoa</taxon>
        <taxon>Ecdysozoa</taxon>
        <taxon>Tardigrada</taxon>
        <taxon>Eutardigrada</taxon>
        <taxon>Parachela</taxon>
        <taxon>Hypsibioidea</taxon>
        <taxon>Hypsibiidae</taxon>
        <taxon>Hypsibius</taxon>
    </lineage>
</organism>
<dbReference type="SMART" id="SM00647">
    <property type="entry name" value="IBR"/>
    <property type="match status" value="2"/>
</dbReference>
<keyword evidence="3" id="KW-0677">Repeat</keyword>
<dbReference type="InterPro" id="IPR041031">
    <property type="entry name" value="RNF31_C"/>
</dbReference>
<dbReference type="InterPro" id="IPR001841">
    <property type="entry name" value="Znf_RING"/>
</dbReference>
<dbReference type="InterPro" id="IPR047542">
    <property type="entry name" value="Rcat_RBR_RNF31-like"/>
</dbReference>
<keyword evidence="12" id="KW-1185">Reference proteome</keyword>
<dbReference type="PANTHER" id="PTHR16004">
    <property type="entry name" value="RING FINGER PROTEIN 31-RELATED"/>
    <property type="match status" value="1"/>
</dbReference>
<dbReference type="Gene3D" id="3.30.40.10">
    <property type="entry name" value="Zinc/RING finger domain, C3HC4 (zinc finger)"/>
    <property type="match status" value="1"/>
</dbReference>
<dbReference type="SUPFAM" id="SSF57850">
    <property type="entry name" value="RING/U-box"/>
    <property type="match status" value="3"/>
</dbReference>
<feature type="domain" description="RING-type" evidence="9">
    <location>
        <begin position="389"/>
        <end position="438"/>
    </location>
</feature>
<dbReference type="OrthoDB" id="9978677at2759"/>
<evidence type="ECO:0000256" key="8">
    <source>
        <dbReference type="SAM" id="MobiDB-lite"/>
    </source>
</evidence>
<evidence type="ECO:0000256" key="7">
    <source>
        <dbReference type="PROSITE-ProRule" id="PRU00175"/>
    </source>
</evidence>
<dbReference type="InterPro" id="IPR044066">
    <property type="entry name" value="TRIAD_supradom"/>
</dbReference>
<dbReference type="GO" id="GO:0070530">
    <property type="term" value="F:K63-linked polyubiquitin modification-dependent protein binding"/>
    <property type="evidence" value="ECO:0007669"/>
    <property type="project" value="TreeGrafter"/>
</dbReference>
<sequence length="750" mass="83389">MAHVKKLSCPEVGKFAASSPRTPASGIRGSVEVKRQLCNMEQPGSYQSGPRIRGGRPSWNPRGHYVNQRYNGPQHQLPPPPRIPYRLPLDASSRYDEPENLPTQFIPVVVDVPGQGPVVRMRPFLPSNYNLLLQPAIQHQQLHFPSPHAIQAGVSPAAAAKAPVVPSVLPPPNNGGTVRPQESPLLFGQNSTQAISTVLTQDKSDHQAALPEVDDSKIGLLDEAQRLRRAKQSADAKANSANSKTELAGLWRKTAPDPPVTQEDGQYDSAAVKENELPKISPPVQKLAAPIETRVKAVVQPVKAIPSVRAPVQPQLSWRSPIQPNNRSPEVLAAVALQNKAISHALLSAQPQAIMGTHIAQPHAKKVTRTPSEQTTPKVPVKRISKFECRLCLESFPITDIIPMLACEHTACIGCTRRYFANEIQEKAMSIITCHSCKKPDFNVAVPGYDVGDYLGHLDQLLRTILNAKDFELYDRKLLNLTLSMDPDFKWCGHCPSGYLTAETHQPYQECPDCHVIACKDCNIKWNPDHKGRTCEEVVEERALNAQLAIEAEVEKHLKRCGIRCPKCNFQFELAKGGCLHFRCLQCRADFCGGCRRDFSSGARCKQSPNCANMGLHGHHPRNCPHYTRDIELARLEELLTLSGIRFKLDALAPGRSCVVMEQQQNGGDLKDALCARQRHRGVHFCHLHYTEYLCELIFNNNIDPLMVYTDQELEQETVKHRLARPAASSNYRVQLIDLIRKTVPLDKVI</sequence>